<keyword evidence="1" id="KW-0812">Transmembrane</keyword>
<accession>D5BWD6</accession>
<dbReference type="PANTHER" id="PTHR12277">
    <property type="entry name" value="ALPHA/BETA HYDROLASE DOMAIN-CONTAINING PROTEIN"/>
    <property type="match status" value="1"/>
</dbReference>
<sequence>MFTSNRTGLPTLTAWQLLGWLGFVILFANLGGCGHLFFLPSKEEVLTPDQIGLTYEDITLSTPDGHSLHGWLVHAQGELRGSVYFLHGNAENISTHIASVMWLPAYGYQVFLLDYRGYGRSTGSPGIAEALEDIEIGYRWLLARPESREKPVFLLGQSLGAALTVVFSAQVPNLHERVEGVILDATFTRYQGIAREKLSKFWLTWLFQYPLSWVLPGSYDPIDHIAKISPTPLLIIHSKQDEIIPYHHGKELFAAARSPKLFLPTHTRHIGTFNISEHRDDLLHFMGEPHASAEATEILRH</sequence>
<keyword evidence="3" id="KW-0449">Lipoprotein</keyword>
<dbReference type="AlphaFoldDB" id="D5BWD6"/>
<dbReference type="InterPro" id="IPR029058">
    <property type="entry name" value="AB_hydrolase_fold"/>
</dbReference>
<keyword evidence="1" id="KW-1133">Transmembrane helix</keyword>
<dbReference type="Gene3D" id="3.40.50.1820">
    <property type="entry name" value="alpha/beta hydrolase"/>
    <property type="match status" value="1"/>
</dbReference>
<keyword evidence="1" id="KW-0472">Membrane</keyword>
<dbReference type="eggNOG" id="COG1073">
    <property type="taxonomic scope" value="Bacteria"/>
</dbReference>
<dbReference type="Proteomes" id="UP000001844">
    <property type="component" value="Chromosome"/>
</dbReference>
<keyword evidence="4" id="KW-1185">Reference proteome</keyword>
<dbReference type="RefSeq" id="WP_013033453.1">
    <property type="nucleotide sequence ID" value="NC_013960.1"/>
</dbReference>
<dbReference type="Pfam" id="PF12146">
    <property type="entry name" value="Hydrolase_4"/>
    <property type="match status" value="1"/>
</dbReference>
<evidence type="ECO:0000256" key="1">
    <source>
        <dbReference type="SAM" id="Phobius"/>
    </source>
</evidence>
<organism evidence="3 4">
    <name type="scientific">Nitrosococcus halophilus (strain Nc4)</name>
    <dbReference type="NCBI Taxonomy" id="472759"/>
    <lineage>
        <taxon>Bacteria</taxon>
        <taxon>Pseudomonadati</taxon>
        <taxon>Pseudomonadota</taxon>
        <taxon>Gammaproteobacteria</taxon>
        <taxon>Chromatiales</taxon>
        <taxon>Chromatiaceae</taxon>
        <taxon>Nitrosococcus</taxon>
    </lineage>
</organism>
<evidence type="ECO:0000259" key="2">
    <source>
        <dbReference type="Pfam" id="PF12146"/>
    </source>
</evidence>
<dbReference type="KEGG" id="nhl:Nhal_2508"/>
<name>D5BWD6_NITHN</name>
<dbReference type="HOGENOM" id="CLU_029375_2_1_6"/>
<dbReference type="PANTHER" id="PTHR12277:SF81">
    <property type="entry name" value="PROTEIN ABHD13"/>
    <property type="match status" value="1"/>
</dbReference>
<feature type="domain" description="Serine aminopeptidase S33" evidence="2">
    <location>
        <begin position="78"/>
        <end position="206"/>
    </location>
</feature>
<dbReference type="EMBL" id="CP001798">
    <property type="protein sequence ID" value="ADE15593.1"/>
    <property type="molecule type" value="Genomic_DNA"/>
</dbReference>
<evidence type="ECO:0000313" key="4">
    <source>
        <dbReference type="Proteomes" id="UP000001844"/>
    </source>
</evidence>
<dbReference type="InterPro" id="IPR022742">
    <property type="entry name" value="Hydrolase_4"/>
</dbReference>
<dbReference type="SUPFAM" id="SSF53474">
    <property type="entry name" value="alpha/beta-Hydrolases"/>
    <property type="match status" value="1"/>
</dbReference>
<dbReference type="STRING" id="472759.Nhal_2508"/>
<feature type="transmembrane region" description="Helical" evidence="1">
    <location>
        <begin position="20"/>
        <end position="39"/>
    </location>
</feature>
<reference evidence="4" key="1">
    <citation type="submission" date="2010-04" db="EMBL/GenBank/DDBJ databases">
        <title>Complete genome sequence of Nitrosococcus halophilus Nc4, a salt-adapted, aerobic obligate ammonia-oxidizing sulfur purple bacterium.</title>
        <authorList>
            <consortium name="US DOE Joint Genome Institute"/>
            <person name="Campbell M.A."/>
            <person name="Malfatti S.A."/>
            <person name="Chain P.S.G."/>
            <person name="Heidelberg J.F."/>
            <person name="Ward B.B."/>
            <person name="Klotz M.G."/>
        </authorList>
    </citation>
    <scope>NUCLEOTIDE SEQUENCE [LARGE SCALE GENOMIC DNA]</scope>
    <source>
        <strain evidence="4">Nc4</strain>
    </source>
</reference>
<proteinExistence type="predicted"/>
<gene>
    <name evidence="3" type="ordered locus">Nhal_2508</name>
</gene>
<evidence type="ECO:0000313" key="3">
    <source>
        <dbReference type="EMBL" id="ADE15593.1"/>
    </source>
</evidence>
<dbReference type="MEROPS" id="S09.B04"/>
<protein>
    <submittedName>
        <fullName evidence="3">Lipoprotein</fullName>
    </submittedName>
</protein>